<feature type="region of interest" description="Disordered" evidence="1">
    <location>
        <begin position="87"/>
        <end position="107"/>
    </location>
</feature>
<protein>
    <recommendedName>
        <fullName evidence="2">Fido domain-containing protein</fullName>
    </recommendedName>
</protein>
<evidence type="ECO:0000313" key="4">
    <source>
        <dbReference type="Proteomes" id="UP001059607"/>
    </source>
</evidence>
<keyword evidence="4" id="KW-1185">Reference proteome</keyword>
<proteinExistence type="predicted"/>
<dbReference type="RefSeq" id="WP_054615091.1">
    <property type="nucleotide sequence ID" value="NZ_CP101125.1"/>
</dbReference>
<dbReference type="InterPro" id="IPR036597">
    <property type="entry name" value="Fido-like_dom_sf"/>
</dbReference>
<accession>A0ABY5ESE7</accession>
<dbReference type="Gene3D" id="1.10.3290.10">
    <property type="entry name" value="Fido-like domain"/>
    <property type="match status" value="1"/>
</dbReference>
<evidence type="ECO:0000259" key="2">
    <source>
        <dbReference type="PROSITE" id="PS51459"/>
    </source>
</evidence>
<dbReference type="PROSITE" id="PS51459">
    <property type="entry name" value="FIDO"/>
    <property type="match status" value="1"/>
</dbReference>
<feature type="domain" description="Fido" evidence="2">
    <location>
        <begin position="1116"/>
        <end position="1220"/>
    </location>
</feature>
<name>A0ABY5ESE7_9PSED</name>
<evidence type="ECO:0000313" key="3">
    <source>
        <dbReference type="EMBL" id="UTO17368.1"/>
    </source>
</evidence>
<sequence>MYNASNELQRQVVTETLANLIGDAFVHKTLEWPWDRLAVSSVTGSTFDQAHRPASVYLARLIRHPEFLKLRAERSIRENDTFHVDKNGRIYHAHENSSSGGRPGNPPTYVTNHYFSRTDITRHVASITALQEDLELLTKMAGTTAGFVTSNGRITIGQWLQFHGLKLPTSEQDIQALIDLLNFATLPSSPTFENYWQLLDTPDDSPFRLTEQNRAIIGRVNQALKVEEAPLVEQFGAWLMLENAGSEKLPTSHDYRLQRLIDIARQNTDHGQPYLDALGWFTEKTGAKSTQAFIEQLLIAALLLDLDPDADSANTSFAGFDLYSTHYLHRQPADVREELQRHLKNRCALNPMIAPLVVEWVLAGMAPEYLVRDVPAELRLGSPGWVVFTQAVHLVEALVPGASRVMTYQHLLEFSQVAGLTPQLQALHVSHMIDPIITWALMNDLITREADGRLSEAALSQGIEEYNRYVGALSKGLDCINQPIPSRKVLALKELKSDIPDIDPDELLVKHRGSGGGAGRKVSVLDLYLGDELHTRNWGRIKGKDIYQAFPQLTQLYPVAHLYEEAIQAHYNATTNALSTTIRFIFSQMEESNRKFIERGHLGIYQVNEVKTNVDYRPSGGFIFTSPPTTLQPEKDPARYGIIICAVMGSLIRCYELFPMRLECRSRQDFRSVVAPGLISHWADEDFNQQTLITNAPVDLDAYLKNVEPRDGVNSSFYLTRIGEFKASTHPIQSANPVRYFGSERIEAISDLIARKNPLFTEKELMQIGLDQTERERAIEKTDAVFNVILNLIIPFKECVEEMSSGVPERQRNAIAGCVMDAAVVGLAFAAIPLKVAGSVAKGASLTTKLLTASRVGASAVVSLLNPLDGVPSLLKGGAKLIGRGAIKAGHFAASSAQIARAQLRQLTGANAYDLIRALNHTGAASEIRMGLDTVAHARALFKSDGIETVEQVLKHLHANDARLLKQVPEQELQQLLEKTLADIARQSDDARSLAKVLDTDVVDSLTRQLAQKYSLDNLYQFLEHTVLPEIFNHILKVEYKNLVAMNQYQAIVRGSDLGKAPFGGVLDEVSFNPGGLTDNVDRATAWILNASNSRNEADTISALLREFSRNGQPLTESAVYHALHRRLVPEVKNTLRSPTAEARYPSNVSGAAMLKKHLATLDPAHEHFGKQMLGSFLGYHSFVDGNGRTARAIYAITELRANRFNALPVSAETALSGLA</sequence>
<dbReference type="InterPro" id="IPR003812">
    <property type="entry name" value="Fido"/>
</dbReference>
<dbReference type="Proteomes" id="UP001059607">
    <property type="component" value="Chromosome"/>
</dbReference>
<gene>
    <name evidence="3" type="ORF">NK667_13775</name>
</gene>
<dbReference type="EMBL" id="CP101125">
    <property type="protein sequence ID" value="UTO17368.1"/>
    <property type="molecule type" value="Genomic_DNA"/>
</dbReference>
<reference evidence="3" key="1">
    <citation type="submission" date="2022-07" db="EMBL/GenBank/DDBJ databases">
        <title>Pseudomonas nunamit sp. nov. an antifungal species isolated from Greenland.</title>
        <authorList>
            <person name="Ntana F."/>
            <person name="Hennessy R.C."/>
            <person name="Zervas A."/>
            <person name="Stougaard P."/>
        </authorList>
    </citation>
    <scope>NUCLEOTIDE SEQUENCE</scope>
    <source>
        <strain evidence="3">In5</strain>
    </source>
</reference>
<organism evidence="3 4">
    <name type="scientific">Pseudomonas nunensis</name>
    <dbReference type="NCBI Taxonomy" id="2961896"/>
    <lineage>
        <taxon>Bacteria</taxon>
        <taxon>Pseudomonadati</taxon>
        <taxon>Pseudomonadota</taxon>
        <taxon>Gammaproteobacteria</taxon>
        <taxon>Pseudomonadales</taxon>
        <taxon>Pseudomonadaceae</taxon>
        <taxon>Pseudomonas</taxon>
    </lineage>
</organism>
<evidence type="ECO:0000256" key="1">
    <source>
        <dbReference type="SAM" id="MobiDB-lite"/>
    </source>
</evidence>